<evidence type="ECO:0000313" key="2">
    <source>
        <dbReference type="Proteomes" id="UP000219743"/>
    </source>
</evidence>
<evidence type="ECO:0000313" key="1">
    <source>
        <dbReference type="EMBL" id="PFD17781.1"/>
    </source>
</evidence>
<dbReference type="AlphaFoldDB" id="A0A9X6VHE2"/>
<reference evidence="1 2" key="1">
    <citation type="submission" date="2017-09" db="EMBL/GenBank/DDBJ databases">
        <title>Large-scale bioinformatics analysis of Bacillus genomes uncovers conserved roles of natural products in bacterial physiology.</title>
        <authorList>
            <consortium name="Agbiome Team Llc"/>
            <person name="Bleich R.M."/>
            <person name="Kirk G.J."/>
            <person name="Santa Maria K.C."/>
            <person name="Allen S.E."/>
            <person name="Farag S."/>
            <person name="Shank E.A."/>
            <person name="Bowers A."/>
        </authorList>
    </citation>
    <scope>NUCLEOTIDE SEQUENCE [LARGE SCALE GENOMIC DNA]</scope>
    <source>
        <strain evidence="1 2">AFS024404</strain>
    </source>
</reference>
<sequence length="84" mass="9591">MDNTKTIYQFVTLKQGGKLRTTEFQHTEIPFLTKGYHESKSTRKELQMQPKFCGFCGPMWGGYTGDGKPVIRYESTEAYSALSI</sequence>
<dbReference type="Proteomes" id="UP000219743">
    <property type="component" value="Unassembled WGS sequence"/>
</dbReference>
<protein>
    <submittedName>
        <fullName evidence="1">Uncharacterized protein</fullName>
    </submittedName>
</protein>
<dbReference type="EMBL" id="NTRC01000025">
    <property type="protein sequence ID" value="PFD17781.1"/>
    <property type="molecule type" value="Genomic_DNA"/>
</dbReference>
<accession>A0A9X6VHE2</accession>
<organism evidence="1 2">
    <name type="scientific">Bacillus cereus</name>
    <dbReference type="NCBI Taxonomy" id="1396"/>
    <lineage>
        <taxon>Bacteria</taxon>
        <taxon>Bacillati</taxon>
        <taxon>Bacillota</taxon>
        <taxon>Bacilli</taxon>
        <taxon>Bacillales</taxon>
        <taxon>Bacillaceae</taxon>
        <taxon>Bacillus</taxon>
        <taxon>Bacillus cereus group</taxon>
    </lineage>
</organism>
<comment type="caution">
    <text evidence="1">The sequence shown here is derived from an EMBL/GenBank/DDBJ whole genome shotgun (WGS) entry which is preliminary data.</text>
</comment>
<gene>
    <name evidence="1" type="ORF">CN263_24815</name>
</gene>
<dbReference type="RefSeq" id="WP_098330410.1">
    <property type="nucleotide sequence ID" value="NZ_NTRC01000025.1"/>
</dbReference>
<name>A0A9X6VHE2_BACCE</name>
<proteinExistence type="predicted"/>